<proteinExistence type="predicted"/>
<dbReference type="RefSeq" id="WP_249302030.1">
    <property type="nucleotide sequence ID" value="NZ_CP060634.1"/>
</dbReference>
<organism evidence="1 2">
    <name type="scientific">Qiania dongpingensis</name>
    <dbReference type="NCBI Taxonomy" id="2763669"/>
    <lineage>
        <taxon>Bacteria</taxon>
        <taxon>Bacillati</taxon>
        <taxon>Bacillota</taxon>
        <taxon>Clostridia</taxon>
        <taxon>Lachnospirales</taxon>
        <taxon>Lachnospiraceae</taxon>
        <taxon>Qiania</taxon>
    </lineage>
</organism>
<evidence type="ECO:0000313" key="1">
    <source>
        <dbReference type="EMBL" id="QNM05218.1"/>
    </source>
</evidence>
<keyword evidence="2" id="KW-1185">Reference proteome</keyword>
<protein>
    <submittedName>
        <fullName evidence="1">Uncharacterized protein</fullName>
    </submittedName>
</protein>
<evidence type="ECO:0000313" key="2">
    <source>
        <dbReference type="Proteomes" id="UP000515823"/>
    </source>
</evidence>
<sequence length="769" mass="90306">MNKTDMIVFCSELDRKLDGFFEKAIFMYRENQERYENYCESYYDYLYGSFMYILNNHYRKYLESADLEELYLIRVFLQINDQHECLRNIEISQMSFQKIIEAVPFYELLIRLAPPADIWKSRTDRRWKLHRNTDGESLNFALNDSVWQCTCMENIMSHFLYIDFPIESLHNMNHDISYKTEGVYQALLTNELTPKKSKEFSAEYVNLVSHILEGFYLIDNRRILLDNVEMIEGDHSNDLEIIRANAYSNQSLYIHLNNWRITKNENTLKSFLMVMACNVHYVTGGAIQISIWKGLGPRDLSEQILSYIKGYLDEVKQVNEKYGMSLNRRGIYDVYDYAVYDDGRCHHPFHNDTIAAYVELLDDKDYDMADISQFLLENGYDRQDLREYMIKFIAKYTKRIGAEAVYNKLYALAVILEGLYWLKDILNYSFNEAAFGVSKLCNEIQSYIYKDDYGYEIISQEFEELKVLSLDRRETEYIKNKHQEFLQCLAEDLHSEYTVDCLLNLKYERITQLLNWGLVADTYDLMAEVTKQVLALIENQIADNEIYQVIYRRLDQTLKAGFLHISQCLEAYLQSDFNLLSLENMFKSILISMATAEFLFEKYVNQENESYIMDYSCIALEYFKALETIMNLVLYRPYRIKILMPMVKEDSSAGVSKKLKPYCGDSLRAIYMTGKKALKSDLEMGTLWNFYKNAINLEGPSKYLQNLQIEKNMVLIILEELDTLRPMRNKAAHGGGIVSKEEVVQIRKAIAGKSSNMENSILGNILYLL</sequence>
<reference evidence="1 2" key="1">
    <citation type="submission" date="2020-08" db="EMBL/GenBank/DDBJ databases">
        <authorList>
            <person name="Liu C."/>
            <person name="Sun Q."/>
        </authorList>
    </citation>
    <scope>NUCLEOTIDE SEQUENCE [LARGE SCALE GENOMIC DNA]</scope>
    <source>
        <strain evidence="1 2">NSJ-38</strain>
    </source>
</reference>
<name>A0A7G9G336_9FIRM</name>
<accession>A0A7G9G336</accession>
<dbReference type="Proteomes" id="UP000515823">
    <property type="component" value="Chromosome"/>
</dbReference>
<dbReference type="AlphaFoldDB" id="A0A7G9G336"/>
<dbReference type="KEGG" id="qdo:H9Q78_12340"/>
<gene>
    <name evidence="1" type="ORF">H9Q78_12340</name>
</gene>
<dbReference type="EMBL" id="CP060634">
    <property type="protein sequence ID" value="QNM05218.1"/>
    <property type="molecule type" value="Genomic_DNA"/>
</dbReference>